<feature type="region of interest" description="Disordered" evidence="1">
    <location>
        <begin position="48"/>
        <end position="92"/>
    </location>
</feature>
<dbReference type="eggNOG" id="ENOG502RSGS">
    <property type="taxonomic scope" value="Eukaryota"/>
</dbReference>
<dbReference type="EMBL" id="KI913962">
    <property type="protein sequence ID" value="ETW01656.1"/>
    <property type="molecule type" value="Genomic_DNA"/>
</dbReference>
<dbReference type="RefSeq" id="XP_008869504.1">
    <property type="nucleotide sequence ID" value="XM_008871282.1"/>
</dbReference>
<feature type="region of interest" description="Disordered" evidence="1">
    <location>
        <begin position="243"/>
        <end position="262"/>
    </location>
</feature>
<feature type="region of interest" description="Disordered" evidence="1">
    <location>
        <begin position="273"/>
        <end position="301"/>
    </location>
</feature>
<name>A0A024U5G2_9STRA</name>
<protein>
    <submittedName>
        <fullName evidence="2">Uncharacterized protein</fullName>
    </submittedName>
</protein>
<feature type="compositionally biased region" description="Polar residues" evidence="1">
    <location>
        <begin position="590"/>
        <end position="604"/>
    </location>
</feature>
<feature type="region of interest" description="Disordered" evidence="1">
    <location>
        <begin position="313"/>
        <end position="373"/>
    </location>
</feature>
<sequence>MDPMDPDEFVPNSQSEDEVFWNEVDEVALRAAHADSVTRLPSKVLTGVESVSAQVLNDPVSTDRRTAEQTDPSLAPPPKDHSGGGSYSNDTSVIPDAARAASTDTLPSTFNVGDLVEVETRTWPGINKIGGAARVTRVYEENGDAVVDVRYFLGGSERAVCIDYVRPSSIYEKKSRQRRSRKFFHDEFANEYLPTRRVIAPDIATASATAPVVTRGQFVEPTKVHKVAKKTNTTTKYVDLKGRENFSSSSSNDDDYGDNTPLYHRFQNLSKLLKPPKARSHDSEGSTSDKSAHISEVPRQFRQERGEVVSVLESHTVRPPLPTGATTGRLRAQAIQAPRSKVSSSSDDDEMETAQAPRKKRRRFVGGYDGDNDFIQPEDNAMDLPEDVQHDTGFTLARTTKLLWRQYQTHSMAFVSALQTFQSLRDAPLNPAHLEEMHAFHRQHVVREEDIVDAILRRLEAKGKSISAVENLKHDQRKSQVNEYAMWLKSRQDLYVVPLSVPSTAAVTLSSESDDDDYNMLYRSPDRNRHKRAQTSRRPADVRSLRPMPARHGDTSDSTEESESDNCDFEQVQPSHRSKQLQLPRRQVSVDETTPSVESDSSAYRSAVFRDDDMPSTLHPTQLPQKRRQRQTKLLIPPESTAPSQREYQPQTIRNVPPAILTSPEWNWKSLVKHKRRTPHGLAPAAVPRTARNANRQSSKWKLRVYRAPVHIGSKNRTAPQRSQVELDALKTSQTNSGPTNSKSSTLDDAPNILEHTSDNIPVGWQPRPEDVEVLSTQLTVATPESIQNIPSWYFSTPACIRTSGFVTKLIRTLRHLLIDLQHTEAKFMEQEAGALETIEVSSLESMGTTCAVLLSELRRLHSGNPINLDEIRWLLDRVPRIQSLLDETPSYYFYFEMTESSMTVFLRTICALHCQALAMDPPSMLDSTLLFLLEYHMHFTSFGVALTSPVMSVWQAILTCHPDLWKCLDGLTHKPRVKALAKTFYPHATNAELDMILRETIWDVVVWLAPLPDKTLPSNWMLVGSLLSNSEALPFSHTYQPPQTNNASSDALVEAYRKRILQRMLVLSAAWAPSHVPVVMIVLKLMQIPPPATSPRLPPFLMELALKPSERDAILTYEIEDSDCSDLMGRVIVMQMLQLDKSVLRNRFRHPILNALKQQKKYETVGGKWNWNKPKQAVSHTTAPVLSSSNTHIHLIALVSMVLATAMTDDLKTFKRDLSFYTNEILRVAPDSPTTAVHALWILMTAMKAHFHLMPPLLASCNELLVQMTKQSQIDPGRVVDDTNLCLLCVDAIEFALHCLLQVAKELVCTPVDTSSLDHLAECVQGILNTGFDSVLQLCFKKILPPSVLSMATSILVCLCPHSPIPPPLPPSSEFDEFDDPEEMALLASLDVMPEAREVVVQLKYRHVLGASAEAIFKILRVSLQKFVLHQYASTAALTAIGVLLAHVKTFQWDILQASSKGPAVFVFPRVLSTAISNCPTNYIAQFLSSHTKGDVALLRVWLLTLIDPCPLFWDALTAHLASLQSAASLLQLLRGCMPPSGTSKSLTYVDRASAFQTFCANVVERFNVAGDQANALRSVVLDMHHGLFAQWVEACSVSLKSLCSTAPPDWKYIHALFDDSVKFRRHDKELLQTMATGRKSNTTLGTIQYCRAVYAYLSSMFRLWGPLTRGTQLVFATFLQEFFPSVAFAQHDHAAELLFASTQLFRTKPMAKAQWFGSKLDKAWVSAVETLRTFFSMQAMPSLFDWIASTAQAYQLYTGGFNSSPLRTFIVNIVDPDGPLGVASYYPIVDSHVALSPVKRESDYVACALYNCQAHQLDAGIDKSRLRRFVLHHGMPQHVRSVQFMDDLCPVLQLLRASACHAHQYGDHVNPFDYLLALQACLEVLLPAFDVDLTPATCILHVELLEWMTVCTSANEAVGDAMMAAVTQLVMLRSLKLWSQLEPNTSILQIPRHHDAFLSVRQLLIDHHQFAFGSTLPSRPGGSGVNAYRAKGDLLVSVKRFVASASRHLHVQRLVSPE</sequence>
<feature type="compositionally biased region" description="Polar residues" evidence="1">
    <location>
        <begin position="731"/>
        <end position="747"/>
    </location>
</feature>
<gene>
    <name evidence="2" type="ORF">H310_06279</name>
</gene>
<feature type="compositionally biased region" description="Acidic residues" evidence="1">
    <location>
        <begin position="557"/>
        <end position="568"/>
    </location>
</feature>
<proteinExistence type="predicted"/>
<dbReference type="OrthoDB" id="49627at2759"/>
<accession>A0A024U5G2</accession>
<dbReference type="VEuPathDB" id="FungiDB:H310_06279"/>
<dbReference type="GeneID" id="20083329"/>
<feature type="region of interest" description="Disordered" evidence="1">
    <location>
        <begin position="509"/>
        <end position="630"/>
    </location>
</feature>
<evidence type="ECO:0000313" key="2">
    <source>
        <dbReference type="EMBL" id="ETW01656.1"/>
    </source>
</evidence>
<feature type="region of interest" description="Disordered" evidence="1">
    <location>
        <begin position="731"/>
        <end position="766"/>
    </location>
</feature>
<reference evidence="2" key="1">
    <citation type="submission" date="2013-12" db="EMBL/GenBank/DDBJ databases">
        <title>The Genome Sequence of Aphanomyces invadans NJM9701.</title>
        <authorList>
            <consortium name="The Broad Institute Genomics Platform"/>
            <person name="Russ C."/>
            <person name="Tyler B."/>
            <person name="van West P."/>
            <person name="Dieguez-Uribeondo J."/>
            <person name="Young S.K."/>
            <person name="Zeng Q."/>
            <person name="Gargeya S."/>
            <person name="Fitzgerald M."/>
            <person name="Abouelleil A."/>
            <person name="Alvarado L."/>
            <person name="Chapman S.B."/>
            <person name="Gainer-Dewar J."/>
            <person name="Goldberg J."/>
            <person name="Griggs A."/>
            <person name="Gujja S."/>
            <person name="Hansen M."/>
            <person name="Howarth C."/>
            <person name="Imamovic A."/>
            <person name="Ireland A."/>
            <person name="Larimer J."/>
            <person name="McCowan C."/>
            <person name="Murphy C."/>
            <person name="Pearson M."/>
            <person name="Poon T.W."/>
            <person name="Priest M."/>
            <person name="Roberts A."/>
            <person name="Saif S."/>
            <person name="Shea T."/>
            <person name="Sykes S."/>
            <person name="Wortman J."/>
            <person name="Nusbaum C."/>
            <person name="Birren B."/>
        </authorList>
    </citation>
    <scope>NUCLEOTIDE SEQUENCE [LARGE SCALE GENOMIC DNA]</scope>
    <source>
        <strain evidence="2">NJM9701</strain>
    </source>
</reference>
<organism evidence="2">
    <name type="scientific">Aphanomyces invadans</name>
    <dbReference type="NCBI Taxonomy" id="157072"/>
    <lineage>
        <taxon>Eukaryota</taxon>
        <taxon>Sar</taxon>
        <taxon>Stramenopiles</taxon>
        <taxon>Oomycota</taxon>
        <taxon>Saprolegniomycetes</taxon>
        <taxon>Saprolegniales</taxon>
        <taxon>Verrucalvaceae</taxon>
        <taxon>Aphanomyces</taxon>
    </lineage>
</organism>
<evidence type="ECO:0000256" key="1">
    <source>
        <dbReference type="SAM" id="MobiDB-lite"/>
    </source>
</evidence>